<keyword evidence="1" id="KW-0812">Transmembrane</keyword>
<protein>
    <submittedName>
        <fullName evidence="2">Uncharacterized protein</fullName>
    </submittedName>
</protein>
<keyword evidence="1" id="KW-1133">Transmembrane helix</keyword>
<name>A0A8I5R7U1_PAPAN</name>
<sequence>MLVKVCKDMYIYTHREKHNLCQIFIATILFYLLLLLFFEMESCSVTQAGVQWHGLSSLQPLPPRFKRFSCRNLLCSWDYRCEPPHTDLLFFSETGSRSFPVTPSRLTAASDCWALDQPEGNPPTSAFLIVGTRGMYHYAWLIFVFFVERGFLHVTQAVLRLLGLSDPPTSVSQSSGIIGVSHHGWPGRFFS</sequence>
<evidence type="ECO:0000256" key="1">
    <source>
        <dbReference type="SAM" id="Phobius"/>
    </source>
</evidence>
<evidence type="ECO:0000313" key="3">
    <source>
        <dbReference type="Proteomes" id="UP000028761"/>
    </source>
</evidence>
<dbReference type="Proteomes" id="UP000028761">
    <property type="component" value="Chromosome 5"/>
</dbReference>
<proteinExistence type="predicted"/>
<dbReference type="PRINTS" id="PR02045">
    <property type="entry name" value="F138DOMAIN"/>
</dbReference>
<feature type="transmembrane region" description="Helical" evidence="1">
    <location>
        <begin position="20"/>
        <end position="38"/>
    </location>
</feature>
<evidence type="ECO:0000313" key="2">
    <source>
        <dbReference type="Ensembl" id="ENSPANP00000054692.1"/>
    </source>
</evidence>
<dbReference type="Ensembl" id="ENSPANT00000071601.1">
    <property type="protein sequence ID" value="ENSPANP00000054692.1"/>
    <property type="gene ID" value="ENSPANG00000045969.1"/>
</dbReference>
<accession>A0A8I5R7U1</accession>
<reference evidence="2 3" key="1">
    <citation type="submission" date="2012-03" db="EMBL/GenBank/DDBJ databases">
        <title>Whole Genome Assembly of Papio anubis.</title>
        <authorList>
            <person name="Liu Y.L."/>
            <person name="Abraham K.A."/>
            <person name="Akbar H.A."/>
            <person name="Ali S.A."/>
            <person name="Anosike U.A."/>
            <person name="Aqrawi P.A."/>
            <person name="Arias F.A."/>
            <person name="Attaway T.A."/>
            <person name="Awwad R.A."/>
            <person name="Babu C.B."/>
            <person name="Bandaranaike D.B."/>
            <person name="Battles P.B."/>
            <person name="Bell A.B."/>
            <person name="Beltran B.B."/>
            <person name="Berhane-Mersha D.B."/>
            <person name="Bess C.B."/>
            <person name="Bickham C.B."/>
            <person name="Bolden T.B."/>
            <person name="Carter K.C."/>
            <person name="Chau D.C."/>
            <person name="Chavez A.C."/>
            <person name="Clerc-Blankenburg K.C."/>
            <person name="Coyle M.C."/>
            <person name="Dao M.D."/>
            <person name="Davila M.L.D."/>
            <person name="Davy-Carroll L.D."/>
            <person name="Denson S.D."/>
            <person name="Dinh H.D."/>
            <person name="Fernandez S.F."/>
            <person name="Fernando P.F."/>
            <person name="Forbes L.F."/>
            <person name="Francis C.F."/>
            <person name="Francisco L.F."/>
            <person name="Fu Q.F."/>
            <person name="Garcia-Iii R.G."/>
            <person name="Garrett T.G."/>
            <person name="Gross S.G."/>
            <person name="Gubbala S.G."/>
            <person name="Hirani K.H."/>
            <person name="Hogues M.H."/>
            <person name="Hollins B.H."/>
            <person name="Jackson L.J."/>
            <person name="Javaid M.J."/>
            <person name="Jhangiani S.J."/>
            <person name="Johnson A.J."/>
            <person name="Johnson B.J."/>
            <person name="Jones J.J."/>
            <person name="Joshi V.J."/>
            <person name="Kalu J.K."/>
            <person name="Khan N.K."/>
            <person name="Korchina V.K."/>
            <person name="Kovar C.K."/>
            <person name="Lago L.L."/>
            <person name="Lara F.L."/>
            <person name="Le T.-K.L."/>
            <person name="Lee S.L."/>
            <person name="Legall-Iii F.L."/>
            <person name="Lemon S.L."/>
            <person name="Liu J.L."/>
            <person name="Liu Y.-S.L."/>
            <person name="Liyanage D.L."/>
            <person name="Lopez J.L."/>
            <person name="Lorensuhewa L.L."/>
            <person name="Mata R.M."/>
            <person name="Mathew T.M."/>
            <person name="Mercado C.M."/>
            <person name="Mercado I.M."/>
            <person name="Morales K.M."/>
            <person name="Morgan M.M."/>
            <person name="Munidasa M.M."/>
            <person name="Ngo D.N."/>
            <person name="Nguyen L.N."/>
            <person name="Nguyen T.N."/>
            <person name="Nguyen N.N."/>
            <person name="Obregon M.O."/>
            <person name="Okwuonu G.O."/>
            <person name="Ongeri F.O."/>
            <person name="Onwere C.O."/>
            <person name="Osifeso I.O."/>
            <person name="Parra A.P."/>
            <person name="Patil S.P."/>
            <person name="Perez A.P."/>
            <person name="Perez Y.P."/>
            <person name="Pham C.P."/>
            <person name="Pu L.-L.P."/>
            <person name="Puazo M.P."/>
            <person name="Quiroz J.Q."/>
            <person name="Rouhana J.R."/>
            <person name="Ruiz M.R."/>
            <person name="Ruiz S.-J.R."/>
            <person name="Saada N.S."/>
            <person name="Santibanez J.S."/>
            <person name="Scheel M.S."/>
            <person name="Schneider B.S."/>
            <person name="Simmons D.S."/>
            <person name="Sisson I.S."/>
            <person name="Tang L.-Y.T."/>
            <person name="Thornton R.T."/>
            <person name="Tisius J.T."/>
            <person name="Toledanes G.T."/>
            <person name="Trejos Z.T."/>
            <person name="Usmani K.U."/>
            <person name="Varghese R.V."/>
            <person name="Vattathil S.V."/>
            <person name="Vee V.V."/>
            <person name="Walker D.W."/>
            <person name="Weissenberger G.W."/>
            <person name="White C.W."/>
            <person name="Williams A.W."/>
            <person name="Woodworth J.W."/>
            <person name="Wright R.W."/>
            <person name="Zhu Y.Z."/>
            <person name="Han Y.H."/>
            <person name="Newsham I.N."/>
            <person name="Nazareth L.N."/>
            <person name="Worley K.W."/>
            <person name="Muzny D.M."/>
            <person name="Rogers J.R."/>
            <person name="Gibbs R.G."/>
        </authorList>
    </citation>
    <scope>NUCLEOTIDE SEQUENCE [LARGE SCALE GENOMIC DNA]</scope>
</reference>
<organism evidence="2 3">
    <name type="scientific">Papio anubis</name>
    <name type="common">Olive baboon</name>
    <dbReference type="NCBI Taxonomy" id="9555"/>
    <lineage>
        <taxon>Eukaryota</taxon>
        <taxon>Metazoa</taxon>
        <taxon>Chordata</taxon>
        <taxon>Craniata</taxon>
        <taxon>Vertebrata</taxon>
        <taxon>Euteleostomi</taxon>
        <taxon>Mammalia</taxon>
        <taxon>Eutheria</taxon>
        <taxon>Euarchontoglires</taxon>
        <taxon>Primates</taxon>
        <taxon>Haplorrhini</taxon>
        <taxon>Catarrhini</taxon>
        <taxon>Cercopithecidae</taxon>
        <taxon>Cercopithecinae</taxon>
        <taxon>Papio</taxon>
    </lineage>
</organism>
<dbReference type="GeneTree" id="ENSGT00940000161627"/>
<reference evidence="2" key="2">
    <citation type="submission" date="2025-08" db="UniProtKB">
        <authorList>
            <consortium name="Ensembl"/>
        </authorList>
    </citation>
    <scope>IDENTIFICATION</scope>
</reference>
<keyword evidence="1" id="KW-0472">Membrane</keyword>
<dbReference type="AlphaFoldDB" id="A0A8I5R7U1"/>
<keyword evidence="3" id="KW-1185">Reference proteome</keyword>
<dbReference type="PANTHER" id="PTHR46254">
    <property type="entry name" value="PROTEIN GVQW1-RELATED"/>
    <property type="match status" value="1"/>
</dbReference>
<reference evidence="2" key="3">
    <citation type="submission" date="2025-09" db="UniProtKB">
        <authorList>
            <consortium name="Ensembl"/>
        </authorList>
    </citation>
    <scope>IDENTIFICATION</scope>
</reference>